<evidence type="ECO:0000256" key="2">
    <source>
        <dbReference type="SAM" id="Phobius"/>
    </source>
</evidence>
<dbReference type="AlphaFoldDB" id="A0A4Q8AK92"/>
<dbReference type="Gene3D" id="3.10.310.50">
    <property type="match status" value="1"/>
</dbReference>
<evidence type="ECO:0000256" key="1">
    <source>
        <dbReference type="SAM" id="MobiDB-lite"/>
    </source>
</evidence>
<feature type="transmembrane region" description="Helical" evidence="2">
    <location>
        <begin position="172"/>
        <end position="191"/>
    </location>
</feature>
<feature type="chain" id="PRO_5020304010" evidence="3">
    <location>
        <begin position="27"/>
        <end position="679"/>
    </location>
</feature>
<keyword evidence="6" id="KW-1185">Reference proteome</keyword>
<evidence type="ECO:0000259" key="4">
    <source>
        <dbReference type="Pfam" id="PF04536"/>
    </source>
</evidence>
<dbReference type="Proteomes" id="UP000291483">
    <property type="component" value="Unassembled WGS sequence"/>
</dbReference>
<feature type="compositionally biased region" description="Basic residues" evidence="1">
    <location>
        <begin position="670"/>
        <end position="679"/>
    </location>
</feature>
<name>A0A4Q8AK92_9MICO</name>
<dbReference type="RefSeq" id="WP_130504951.1">
    <property type="nucleotide sequence ID" value="NZ_SHLC01000001.1"/>
</dbReference>
<accession>A0A4Q8AK92</accession>
<feature type="domain" description="TPM" evidence="4">
    <location>
        <begin position="46"/>
        <end position="154"/>
    </location>
</feature>
<feature type="signal peptide" evidence="3">
    <location>
        <begin position="1"/>
        <end position="26"/>
    </location>
</feature>
<gene>
    <name evidence="5" type="ORF">EV379_0746</name>
</gene>
<keyword evidence="2" id="KW-0472">Membrane</keyword>
<keyword evidence="2" id="KW-1133">Transmembrane helix</keyword>
<reference evidence="5 6" key="1">
    <citation type="submission" date="2019-02" db="EMBL/GenBank/DDBJ databases">
        <title>Sequencing the genomes of 1000 actinobacteria strains.</title>
        <authorList>
            <person name="Klenk H.-P."/>
        </authorList>
    </citation>
    <scope>NUCLEOTIDE SEQUENCE [LARGE SCALE GENOMIC DNA]</scope>
    <source>
        <strain evidence="5 6">DSM 18319</strain>
    </source>
</reference>
<dbReference type="EMBL" id="SHLC01000001">
    <property type="protein sequence ID" value="RZU64451.1"/>
    <property type="molecule type" value="Genomic_DNA"/>
</dbReference>
<dbReference type="Pfam" id="PF04536">
    <property type="entry name" value="TPM_phosphatase"/>
    <property type="match status" value="1"/>
</dbReference>
<sequence>MRTRWVAGAAMAVIALVFGAPLAASAAEPVSFGAGQIVDTVDALGNRTGEVEKAIDTLYEKERIQLYVAYVDTFTNPSDAVAWTEDTANANGMGSNDYLLGVAIDGRTYYLSAAPDSPLSDEQLSEIDQNYIEPALRDGDWAGAAIGAATGLERAAGGGSLDGSTSGGGSGFVWFVLIAIVVVGVVLFVVLRRRTKSPAAGGQPSEGIGALSTAELKQRAGSALVRTDDAVKTSEEELGFAIASYGSEATSGFQQALADAKAQLSNGFTLQQKLDDSEPDTEEQQRSWYAQIIELCEKANAVLDEQAEAFDALRALEKNAPQAVATTRQAAATQQARLDGVRAVLATLSAHYTDAALATIADNPQQAEDRLGFAAQALTEAEASLTAGNTSEAAVAIRAGEEAVDQAKLLLDAIDRLDHDLTEARASFSAAISDLQRDVAEAKALPAGADSSGRLAAVVASTEQVLADVTAKLTADRVNPVEVVQRLEEANTQIDSVLGSVRDARAAEQRASAALSQTLLAARSQVSAAEDFITARRGAVGAEARTRLAEAGRLIVQAESIAGADPVQALTQAQRANQLGAEAIRLAQNDVGAFGGSAGGAGDLGGLFGGGSGGGSGGNVMGAVLGGILINSVLGGGGSSRGSGGGSIFSGGGGGGGRRSPGSFGGSGTRSRRGSGGRF</sequence>
<keyword evidence="3" id="KW-0732">Signal</keyword>
<protein>
    <submittedName>
        <fullName evidence="5">Putative membrane protein YgcG</fullName>
    </submittedName>
</protein>
<feature type="region of interest" description="Disordered" evidence="1">
    <location>
        <begin position="639"/>
        <end position="679"/>
    </location>
</feature>
<evidence type="ECO:0000313" key="5">
    <source>
        <dbReference type="EMBL" id="RZU64451.1"/>
    </source>
</evidence>
<dbReference type="OrthoDB" id="5105562at2"/>
<dbReference type="InterPro" id="IPR007621">
    <property type="entry name" value="TPM_dom"/>
</dbReference>
<organism evidence="5 6">
    <name type="scientific">Microterricola gilva</name>
    <dbReference type="NCBI Taxonomy" id="393267"/>
    <lineage>
        <taxon>Bacteria</taxon>
        <taxon>Bacillati</taxon>
        <taxon>Actinomycetota</taxon>
        <taxon>Actinomycetes</taxon>
        <taxon>Micrococcales</taxon>
        <taxon>Microbacteriaceae</taxon>
        <taxon>Microterricola</taxon>
    </lineage>
</organism>
<feature type="compositionally biased region" description="Gly residues" evidence="1">
    <location>
        <begin position="639"/>
        <end position="669"/>
    </location>
</feature>
<keyword evidence="2" id="KW-0812">Transmembrane</keyword>
<comment type="caution">
    <text evidence="5">The sequence shown here is derived from an EMBL/GenBank/DDBJ whole genome shotgun (WGS) entry which is preliminary data.</text>
</comment>
<evidence type="ECO:0000256" key="3">
    <source>
        <dbReference type="SAM" id="SignalP"/>
    </source>
</evidence>
<evidence type="ECO:0000313" key="6">
    <source>
        <dbReference type="Proteomes" id="UP000291483"/>
    </source>
</evidence>
<proteinExistence type="predicted"/>